<accession>A0A2P2N2L9</accession>
<organism evidence="1">
    <name type="scientific">Rhizophora mucronata</name>
    <name type="common">Asiatic mangrove</name>
    <dbReference type="NCBI Taxonomy" id="61149"/>
    <lineage>
        <taxon>Eukaryota</taxon>
        <taxon>Viridiplantae</taxon>
        <taxon>Streptophyta</taxon>
        <taxon>Embryophyta</taxon>
        <taxon>Tracheophyta</taxon>
        <taxon>Spermatophyta</taxon>
        <taxon>Magnoliopsida</taxon>
        <taxon>eudicotyledons</taxon>
        <taxon>Gunneridae</taxon>
        <taxon>Pentapetalae</taxon>
        <taxon>rosids</taxon>
        <taxon>fabids</taxon>
        <taxon>Malpighiales</taxon>
        <taxon>Rhizophoraceae</taxon>
        <taxon>Rhizophora</taxon>
    </lineage>
</organism>
<proteinExistence type="predicted"/>
<reference evidence="1" key="1">
    <citation type="submission" date="2018-02" db="EMBL/GenBank/DDBJ databases">
        <title>Rhizophora mucronata_Transcriptome.</title>
        <authorList>
            <person name="Meera S.P."/>
            <person name="Sreeshan A."/>
            <person name="Augustine A."/>
        </authorList>
    </citation>
    <scope>NUCLEOTIDE SEQUENCE</scope>
    <source>
        <tissue evidence="1">Leaf</tissue>
    </source>
</reference>
<name>A0A2P2N2L9_RHIMU</name>
<evidence type="ECO:0000313" key="1">
    <source>
        <dbReference type="EMBL" id="MBX36711.1"/>
    </source>
</evidence>
<protein>
    <submittedName>
        <fullName evidence="1">Uncharacterized protein</fullName>
    </submittedName>
</protein>
<dbReference type="AlphaFoldDB" id="A0A2P2N2L9"/>
<dbReference type="EMBL" id="GGEC01056227">
    <property type="protein sequence ID" value="MBX36711.1"/>
    <property type="molecule type" value="Transcribed_RNA"/>
</dbReference>
<sequence length="86" mass="9932">MDLLEVVLLPEWKWKGAGYLFQNCVRSRSRHRCLGGVQWVFSVLRMQHHSNSTTVQVSLSNVFKLARPVGKVEPVFYGRLDRLLSC</sequence>